<dbReference type="OrthoDB" id="433955at2759"/>
<keyword evidence="2" id="KW-1185">Reference proteome</keyword>
<dbReference type="InterPro" id="IPR029063">
    <property type="entry name" value="SAM-dependent_MTases_sf"/>
</dbReference>
<sequence>MDFDPLDLFAPVPTLFANTSVPLHVQEANVFSQLDKASGASASTSTVPIDGSKSEKDENFEDEIASMPIHIHDLPLLRCKPPAKVLVSFLRLLSPETSLNFAPSNQSTEKDMEAIDPAAVFAEKNVDLDAQSWQWLQNFCPRFDSPLKLATIPTLAGTLKTAFTAQYNSWLTQLISCDFSWITREDVEEIQTLAALRLAENCGRTAQPEMMRSIEIPLLPTKFMLKEPSLTADNLGLKTWGSSFILGSRLALQRHKSYLQGSVLELGAGTGLVGMVACYLGHHTTLTDLAEIVPNLRDNIELNAVETAVVAELDWSNPEGFLAKFGELKFSTVILSDPLYSPQHPQWIVDMVNLFLSRDEDSRVLLQVPVRRNFEQERATLWRLMEENGHIVEEESEELGYDDFGESAFIFRKYVRAKN</sequence>
<proteinExistence type="predicted"/>
<organism evidence="1 2">
    <name type="scientific">Metschnikowia pulcherrima</name>
    <dbReference type="NCBI Taxonomy" id="27326"/>
    <lineage>
        <taxon>Eukaryota</taxon>
        <taxon>Fungi</taxon>
        <taxon>Dikarya</taxon>
        <taxon>Ascomycota</taxon>
        <taxon>Saccharomycotina</taxon>
        <taxon>Pichiomycetes</taxon>
        <taxon>Metschnikowiaceae</taxon>
        <taxon>Metschnikowia</taxon>
    </lineage>
</organism>
<dbReference type="Proteomes" id="UP000649328">
    <property type="component" value="Unassembled WGS sequence"/>
</dbReference>
<name>A0A8H7GRU7_9ASCO</name>
<accession>A0A8H7GRU7</accession>
<evidence type="ECO:0000313" key="1">
    <source>
        <dbReference type="EMBL" id="KAF8002499.1"/>
    </source>
</evidence>
<dbReference type="AlphaFoldDB" id="A0A8H7GRU7"/>
<dbReference type="Gene3D" id="3.40.50.150">
    <property type="entry name" value="Vaccinia Virus protein VP39"/>
    <property type="match status" value="1"/>
</dbReference>
<dbReference type="PANTHER" id="PTHR14614">
    <property type="entry name" value="HEPATOCELLULAR CARCINOMA-ASSOCIATED ANTIGEN"/>
    <property type="match status" value="1"/>
</dbReference>
<dbReference type="InterPro" id="IPR019410">
    <property type="entry name" value="Methyltransf_16"/>
</dbReference>
<evidence type="ECO:0000313" key="2">
    <source>
        <dbReference type="Proteomes" id="UP000649328"/>
    </source>
</evidence>
<dbReference type="GO" id="GO:0005829">
    <property type="term" value="C:cytosol"/>
    <property type="evidence" value="ECO:0007669"/>
    <property type="project" value="TreeGrafter"/>
</dbReference>
<comment type="caution">
    <text evidence="1">The sequence shown here is derived from an EMBL/GenBank/DDBJ whole genome shotgun (WGS) entry which is preliminary data.</text>
</comment>
<reference evidence="1" key="1">
    <citation type="submission" date="2020-10" db="EMBL/GenBank/DDBJ databases">
        <title>The Whole-Genome Sequence of Metschnikowia persimmonesis, a Novel Endophytic Yeast Species Isolated from Medicinal Plant Diospyros kaki Thumb.</title>
        <authorList>
            <person name="Rahmat E."/>
            <person name="Kang Y."/>
        </authorList>
    </citation>
    <scope>NUCLEOTIDE SEQUENCE</scope>
    <source>
        <strain evidence="1">KIOM G15050</strain>
    </source>
</reference>
<protein>
    <recommendedName>
        <fullName evidence="3">Protein-lysine N-methyltransferase EFM2</fullName>
    </recommendedName>
</protein>
<dbReference type="Pfam" id="PF10294">
    <property type="entry name" value="Methyltransf_16"/>
    <property type="match status" value="1"/>
</dbReference>
<dbReference type="PANTHER" id="PTHR14614:SF156">
    <property type="entry name" value="PROTEIN-LYSINE N-METHYLTRANSFERASE EFM2"/>
    <property type="match status" value="1"/>
</dbReference>
<dbReference type="SUPFAM" id="SSF53335">
    <property type="entry name" value="S-adenosyl-L-methionine-dependent methyltransferases"/>
    <property type="match status" value="1"/>
</dbReference>
<gene>
    <name evidence="1" type="ORF">HF325_003464</name>
</gene>
<dbReference type="EMBL" id="JACBPP010000004">
    <property type="protein sequence ID" value="KAF8002499.1"/>
    <property type="molecule type" value="Genomic_DNA"/>
</dbReference>
<evidence type="ECO:0008006" key="3">
    <source>
        <dbReference type="Google" id="ProtNLM"/>
    </source>
</evidence>
<dbReference type="GO" id="GO:0008757">
    <property type="term" value="F:S-adenosylmethionine-dependent methyltransferase activity"/>
    <property type="evidence" value="ECO:0007669"/>
    <property type="project" value="UniProtKB-ARBA"/>
</dbReference>